<evidence type="ECO:0000256" key="4">
    <source>
        <dbReference type="SAM" id="Phobius"/>
    </source>
</evidence>
<dbReference type="GO" id="GO:0016020">
    <property type="term" value="C:membrane"/>
    <property type="evidence" value="ECO:0007669"/>
    <property type="project" value="InterPro"/>
</dbReference>
<protein>
    <submittedName>
        <fullName evidence="5">Uncharacterized protein</fullName>
    </submittedName>
</protein>
<reference evidence="5 6" key="1">
    <citation type="submission" date="2020-10" db="EMBL/GenBank/DDBJ databases">
        <title>The Coptis chinensis genome and diversification of protoberbering-type alkaloids.</title>
        <authorList>
            <person name="Wang B."/>
            <person name="Shu S."/>
            <person name="Song C."/>
            <person name="Liu Y."/>
        </authorList>
    </citation>
    <scope>NUCLEOTIDE SEQUENCE [LARGE SCALE GENOMIC DNA]</scope>
    <source>
        <strain evidence="5">HL-2020</strain>
        <tissue evidence="5">Leaf</tissue>
    </source>
</reference>
<dbReference type="EMBL" id="JADFTS010000003">
    <property type="protein sequence ID" value="KAF9613641.1"/>
    <property type="molecule type" value="Genomic_DNA"/>
</dbReference>
<feature type="transmembrane region" description="Helical" evidence="4">
    <location>
        <begin position="58"/>
        <end position="81"/>
    </location>
</feature>
<dbReference type="Proteomes" id="UP000631114">
    <property type="component" value="Unassembled WGS sequence"/>
</dbReference>
<accession>A0A835IA30</accession>
<keyword evidence="1 4" id="KW-0812">Transmembrane</keyword>
<dbReference type="InterPro" id="IPR036640">
    <property type="entry name" value="ABC1_TM_sf"/>
</dbReference>
<sequence length="144" mass="16433">MELVGAHKQAFLGQRDSTTERGVVGDENVRSTDQENGALEENEKHHLSLRMLGETFTLWWRFVLEYTIFSFAAFARWNLLARLHIYLNGRKSLTSVFEIIDRVPKIDPGDNSGRKPPNVFGSIELKNVDFCYPTSSGDDDIEQL</sequence>
<comment type="caution">
    <text evidence="5">The sequence shown here is derived from an EMBL/GenBank/DDBJ whole genome shotgun (WGS) entry which is preliminary data.</text>
</comment>
<name>A0A835IA30_9MAGN</name>
<gene>
    <name evidence="5" type="ORF">IFM89_009467</name>
</gene>
<dbReference type="Gene3D" id="1.20.1560.10">
    <property type="entry name" value="ABC transporter type 1, transmembrane domain"/>
    <property type="match status" value="1"/>
</dbReference>
<evidence type="ECO:0000313" key="5">
    <source>
        <dbReference type="EMBL" id="KAF9613641.1"/>
    </source>
</evidence>
<dbReference type="GO" id="GO:0005524">
    <property type="term" value="F:ATP binding"/>
    <property type="evidence" value="ECO:0007669"/>
    <property type="project" value="InterPro"/>
</dbReference>
<dbReference type="OrthoDB" id="1748963at2759"/>
<keyword evidence="6" id="KW-1185">Reference proteome</keyword>
<dbReference type="AlphaFoldDB" id="A0A835IA30"/>
<keyword evidence="3 4" id="KW-0472">Membrane</keyword>
<keyword evidence="2 4" id="KW-1133">Transmembrane helix</keyword>
<proteinExistence type="predicted"/>
<evidence type="ECO:0000256" key="2">
    <source>
        <dbReference type="ARBA" id="ARBA00022989"/>
    </source>
</evidence>
<evidence type="ECO:0000313" key="6">
    <source>
        <dbReference type="Proteomes" id="UP000631114"/>
    </source>
</evidence>
<evidence type="ECO:0000256" key="3">
    <source>
        <dbReference type="ARBA" id="ARBA00023136"/>
    </source>
</evidence>
<organism evidence="5 6">
    <name type="scientific">Coptis chinensis</name>
    <dbReference type="NCBI Taxonomy" id="261450"/>
    <lineage>
        <taxon>Eukaryota</taxon>
        <taxon>Viridiplantae</taxon>
        <taxon>Streptophyta</taxon>
        <taxon>Embryophyta</taxon>
        <taxon>Tracheophyta</taxon>
        <taxon>Spermatophyta</taxon>
        <taxon>Magnoliopsida</taxon>
        <taxon>Ranunculales</taxon>
        <taxon>Ranunculaceae</taxon>
        <taxon>Coptidoideae</taxon>
        <taxon>Coptis</taxon>
    </lineage>
</organism>
<dbReference type="Gene3D" id="3.40.50.300">
    <property type="entry name" value="P-loop containing nucleotide triphosphate hydrolases"/>
    <property type="match status" value="1"/>
</dbReference>
<dbReference type="InterPro" id="IPR027417">
    <property type="entry name" value="P-loop_NTPase"/>
</dbReference>
<evidence type="ECO:0000256" key="1">
    <source>
        <dbReference type="ARBA" id="ARBA00022692"/>
    </source>
</evidence>